<dbReference type="Proteomes" id="UP000663829">
    <property type="component" value="Unassembled WGS sequence"/>
</dbReference>
<protein>
    <submittedName>
        <fullName evidence="1">Uncharacterized protein</fullName>
    </submittedName>
</protein>
<dbReference type="EMBL" id="CAJNOQ010018239">
    <property type="protein sequence ID" value="CAF1422838.1"/>
    <property type="molecule type" value="Genomic_DNA"/>
</dbReference>
<proteinExistence type="predicted"/>
<sequence>SETYWVSGPILNLNPSILSGWSMCYNDTYASRSASKSKFPITDSLNSQCNKQKLLLACRLVRASTFTLAAMGMRSDVLFNCESRKSCTHLANGVGWYYSATHSWGFVNGTDSVYRDKCDKSTAKNSHLRLCWQPDVGEGGYRCGTAKSLNDKPTWERTIWHAD</sequence>
<gene>
    <name evidence="1" type="ORF">GPM918_LOCUS33767</name>
    <name evidence="2" type="ORF">SRO942_LOCUS34455</name>
</gene>
<comment type="caution">
    <text evidence="1">The sequence shown here is derived from an EMBL/GenBank/DDBJ whole genome shotgun (WGS) entry which is preliminary data.</text>
</comment>
<dbReference type="EMBL" id="CAJOBC010083669">
    <property type="protein sequence ID" value="CAF4305111.1"/>
    <property type="molecule type" value="Genomic_DNA"/>
</dbReference>
<reference evidence="1" key="1">
    <citation type="submission" date="2021-02" db="EMBL/GenBank/DDBJ databases">
        <authorList>
            <person name="Nowell W R."/>
        </authorList>
    </citation>
    <scope>NUCLEOTIDE SEQUENCE</scope>
</reference>
<accession>A0A815MZM0</accession>
<feature type="non-terminal residue" evidence="1">
    <location>
        <position position="1"/>
    </location>
</feature>
<dbReference type="OrthoDB" id="9978492at2759"/>
<evidence type="ECO:0000313" key="3">
    <source>
        <dbReference type="Proteomes" id="UP000663829"/>
    </source>
</evidence>
<name>A0A815MZM0_9BILA</name>
<dbReference type="Proteomes" id="UP000681722">
    <property type="component" value="Unassembled WGS sequence"/>
</dbReference>
<evidence type="ECO:0000313" key="2">
    <source>
        <dbReference type="EMBL" id="CAF4305111.1"/>
    </source>
</evidence>
<dbReference type="AlphaFoldDB" id="A0A815MZM0"/>
<evidence type="ECO:0000313" key="1">
    <source>
        <dbReference type="EMBL" id="CAF1422838.1"/>
    </source>
</evidence>
<keyword evidence="3" id="KW-1185">Reference proteome</keyword>
<organism evidence="1 3">
    <name type="scientific">Didymodactylos carnosus</name>
    <dbReference type="NCBI Taxonomy" id="1234261"/>
    <lineage>
        <taxon>Eukaryota</taxon>
        <taxon>Metazoa</taxon>
        <taxon>Spiralia</taxon>
        <taxon>Gnathifera</taxon>
        <taxon>Rotifera</taxon>
        <taxon>Eurotatoria</taxon>
        <taxon>Bdelloidea</taxon>
        <taxon>Philodinida</taxon>
        <taxon>Philodinidae</taxon>
        <taxon>Didymodactylos</taxon>
    </lineage>
</organism>